<dbReference type="PANTHER" id="PTHR36508:SF1">
    <property type="entry name" value="PROTEIN SLYX"/>
    <property type="match status" value="1"/>
</dbReference>
<dbReference type="AlphaFoldDB" id="A0A367VAT9"/>
<dbReference type="PANTHER" id="PTHR36508">
    <property type="entry name" value="PROTEIN SLYX"/>
    <property type="match status" value="1"/>
</dbReference>
<reference evidence="1 2" key="1">
    <citation type="submission" date="2014-07" db="EMBL/GenBank/DDBJ databases">
        <title>Draft genome sequence of Thalassospira profundimaris R8-17.</title>
        <authorList>
            <person name="Lai Q."/>
            <person name="Shao Z."/>
        </authorList>
    </citation>
    <scope>NUCLEOTIDE SEQUENCE [LARGE SCALE GENOMIC DNA]</scope>
    <source>
        <strain evidence="1 2">R8-17</strain>
    </source>
</reference>
<sequence length="72" mass="8480">MSHEEIDSRVTELEIQLSHMETVVSDLSDMIKSQWDRIDVLERHNKLMSSDIKRMIDFLRTAPEDDAPPPHY</sequence>
<organism evidence="1 2">
    <name type="scientific">Thalassospira profundimaris</name>
    <dbReference type="NCBI Taxonomy" id="502049"/>
    <lineage>
        <taxon>Bacteria</taxon>
        <taxon>Pseudomonadati</taxon>
        <taxon>Pseudomonadota</taxon>
        <taxon>Alphaproteobacteria</taxon>
        <taxon>Rhodospirillales</taxon>
        <taxon>Thalassospiraceae</taxon>
        <taxon>Thalassospira</taxon>
    </lineage>
</organism>
<evidence type="ECO:0000313" key="1">
    <source>
        <dbReference type="EMBL" id="RCK21502.1"/>
    </source>
</evidence>
<comment type="caution">
    <text evidence="1">The sequence shown here is derived from an EMBL/GenBank/DDBJ whole genome shotgun (WGS) entry which is preliminary data.</text>
</comment>
<proteinExistence type="predicted"/>
<evidence type="ECO:0000313" key="2">
    <source>
        <dbReference type="Proteomes" id="UP000253061"/>
    </source>
</evidence>
<name>A0A367VAT9_9PROT</name>
<dbReference type="Pfam" id="PF04102">
    <property type="entry name" value="SlyX"/>
    <property type="match status" value="1"/>
</dbReference>
<accession>A0A367VAT9</accession>
<dbReference type="EMBL" id="JPWB01000005">
    <property type="protein sequence ID" value="RCK21502.1"/>
    <property type="molecule type" value="Genomic_DNA"/>
</dbReference>
<dbReference type="Proteomes" id="UP000253061">
    <property type="component" value="Unassembled WGS sequence"/>
</dbReference>
<protein>
    <submittedName>
        <fullName evidence="1">SlyX family protein</fullName>
    </submittedName>
</protein>
<dbReference type="InterPro" id="IPR007236">
    <property type="entry name" value="SlyX"/>
</dbReference>
<gene>
    <name evidence="1" type="ORF">TH6_12915</name>
</gene>
<dbReference type="RefSeq" id="WP_062955715.1">
    <property type="nucleotide sequence ID" value="NZ_JPWB01000005.1"/>
</dbReference>